<keyword evidence="5 6" id="KW-0408">Iron</keyword>
<dbReference type="OrthoDB" id="1055148at2759"/>
<evidence type="ECO:0000256" key="8">
    <source>
        <dbReference type="SAM" id="Phobius"/>
    </source>
</evidence>
<dbReference type="PRINTS" id="PR00465">
    <property type="entry name" value="EP450IV"/>
</dbReference>
<dbReference type="GO" id="GO:0004497">
    <property type="term" value="F:monooxygenase activity"/>
    <property type="evidence" value="ECO:0007669"/>
    <property type="project" value="UniProtKB-KW"/>
</dbReference>
<comment type="caution">
    <text evidence="9">The sequence shown here is derived from an EMBL/GenBank/DDBJ whole genome shotgun (WGS) entry which is preliminary data.</text>
</comment>
<dbReference type="GO" id="GO:0016705">
    <property type="term" value="F:oxidoreductase activity, acting on paired donors, with incorporation or reduction of molecular oxygen"/>
    <property type="evidence" value="ECO:0007669"/>
    <property type="project" value="InterPro"/>
</dbReference>
<dbReference type="Pfam" id="PF00067">
    <property type="entry name" value="p450"/>
    <property type="match status" value="1"/>
</dbReference>
<evidence type="ECO:0000313" key="10">
    <source>
        <dbReference type="Proteomes" id="UP000887226"/>
    </source>
</evidence>
<dbReference type="InterPro" id="IPR050529">
    <property type="entry name" value="CYP450_sterol_14alpha_dmase"/>
</dbReference>
<protein>
    <submittedName>
        <fullName evidence="9">Cytochrome P450, family 51, subfamily A</fullName>
    </submittedName>
</protein>
<dbReference type="InterPro" id="IPR017972">
    <property type="entry name" value="Cyt_P450_CS"/>
</dbReference>
<feature type="transmembrane region" description="Helical" evidence="8">
    <location>
        <begin position="12"/>
        <end position="32"/>
    </location>
</feature>
<keyword evidence="7" id="KW-0560">Oxidoreductase</keyword>
<comment type="cofactor">
    <cofactor evidence="1 6">
        <name>heme</name>
        <dbReference type="ChEBI" id="CHEBI:30413"/>
    </cofactor>
</comment>
<dbReference type="PANTHER" id="PTHR24304">
    <property type="entry name" value="CYTOCHROME P450 FAMILY 7"/>
    <property type="match status" value="1"/>
</dbReference>
<evidence type="ECO:0000256" key="1">
    <source>
        <dbReference type="ARBA" id="ARBA00001971"/>
    </source>
</evidence>
<keyword evidence="10" id="KW-1185">Reference proteome</keyword>
<gene>
    <name evidence="9" type="ORF">BJ878DRAFT_540083</name>
</gene>
<dbReference type="Proteomes" id="UP000887226">
    <property type="component" value="Unassembled WGS sequence"/>
</dbReference>
<comment type="similarity">
    <text evidence="2 7">Belongs to the cytochrome P450 family.</text>
</comment>
<dbReference type="PROSITE" id="PS00086">
    <property type="entry name" value="CYTOCHROME_P450"/>
    <property type="match status" value="1"/>
</dbReference>
<evidence type="ECO:0000313" key="9">
    <source>
        <dbReference type="EMBL" id="KAG9246643.1"/>
    </source>
</evidence>
<evidence type="ECO:0000256" key="3">
    <source>
        <dbReference type="ARBA" id="ARBA00022617"/>
    </source>
</evidence>
<reference evidence="9" key="1">
    <citation type="journal article" date="2021" name="IMA Fungus">
        <title>Genomic characterization of three marine fungi, including Emericellopsis atlantica sp. nov. with signatures of a generalist lifestyle and marine biomass degradation.</title>
        <authorList>
            <person name="Hagestad O.C."/>
            <person name="Hou L."/>
            <person name="Andersen J.H."/>
            <person name="Hansen E.H."/>
            <person name="Altermark B."/>
            <person name="Li C."/>
            <person name="Kuhnert E."/>
            <person name="Cox R.J."/>
            <person name="Crous P.W."/>
            <person name="Spatafora J.W."/>
            <person name="Lail K."/>
            <person name="Amirebrahimi M."/>
            <person name="Lipzen A."/>
            <person name="Pangilinan J."/>
            <person name="Andreopoulos W."/>
            <person name="Hayes R.D."/>
            <person name="Ng V."/>
            <person name="Grigoriev I.V."/>
            <person name="Jackson S.A."/>
            <person name="Sutton T.D.S."/>
            <person name="Dobson A.D.W."/>
            <person name="Rama T."/>
        </authorList>
    </citation>
    <scope>NUCLEOTIDE SEQUENCE</scope>
    <source>
        <strain evidence="9">TRa3180A</strain>
    </source>
</reference>
<dbReference type="InterPro" id="IPR002403">
    <property type="entry name" value="Cyt_P450_E_grp-IV"/>
</dbReference>
<dbReference type="CDD" id="cd11042">
    <property type="entry name" value="CYP51-like"/>
    <property type="match status" value="1"/>
</dbReference>
<feature type="binding site" description="axial binding residue" evidence="6">
    <location>
        <position position="453"/>
    </location>
    <ligand>
        <name>heme</name>
        <dbReference type="ChEBI" id="CHEBI:30413"/>
    </ligand>
    <ligandPart>
        <name>Fe</name>
        <dbReference type="ChEBI" id="CHEBI:18248"/>
    </ligandPart>
</feature>
<dbReference type="GO" id="GO:0005506">
    <property type="term" value="F:iron ion binding"/>
    <property type="evidence" value="ECO:0007669"/>
    <property type="project" value="InterPro"/>
</dbReference>
<evidence type="ECO:0000256" key="5">
    <source>
        <dbReference type="ARBA" id="ARBA00023004"/>
    </source>
</evidence>
<evidence type="ECO:0000256" key="6">
    <source>
        <dbReference type="PIRSR" id="PIRSR602403-1"/>
    </source>
</evidence>
<dbReference type="PANTHER" id="PTHR24304:SF2">
    <property type="entry name" value="24-HYDROXYCHOLESTEROL 7-ALPHA-HYDROXYLASE"/>
    <property type="match status" value="1"/>
</dbReference>
<keyword evidence="7" id="KW-0503">Monooxygenase</keyword>
<proteinExistence type="inferred from homology"/>
<accession>A0A9P8CGV4</accession>
<evidence type="ECO:0000256" key="4">
    <source>
        <dbReference type="ARBA" id="ARBA00022723"/>
    </source>
</evidence>
<dbReference type="EMBL" id="MU253797">
    <property type="protein sequence ID" value="KAG9246643.1"/>
    <property type="molecule type" value="Genomic_DNA"/>
</dbReference>
<keyword evidence="4 6" id="KW-0479">Metal-binding</keyword>
<dbReference type="SUPFAM" id="SSF48264">
    <property type="entry name" value="Cytochrome P450"/>
    <property type="match status" value="1"/>
</dbReference>
<keyword evidence="3 6" id="KW-0349">Heme</keyword>
<dbReference type="InterPro" id="IPR001128">
    <property type="entry name" value="Cyt_P450"/>
</dbReference>
<evidence type="ECO:0000256" key="7">
    <source>
        <dbReference type="RuleBase" id="RU000461"/>
    </source>
</evidence>
<dbReference type="PRINTS" id="PR00385">
    <property type="entry name" value="P450"/>
</dbReference>
<keyword evidence="8" id="KW-0812">Transmembrane</keyword>
<sequence>MDATDLLKQFTALPLLAQVVIVPTVFFGLAFVKHIVSQTLLVNKSEPPLVFSWVPFVGSTIDYGMDPFKFFFRNRKRYGDTFSFILVGRKHTVCLGTEGNNFVFNSTLAETSAADIYRGLTVPIFGKDVCYDCSPAKLMEQKKLMKYSLMPDKLAAFVPIFLSELQHYLDTAKSFQGNEGVFDVVESVGVITMYSAASALQGREVRDNLRKDLTALYHDLDKSFLPINFYMPGLPLPVNRRRDEAHQKIAQIYKDIIKSRRQLGPGSKGEDDMIWKMMESNYKDGSSVPDHEIANMMIGLLMAGQHNSYSVGAWILFHVANRPDIQEELYQEQAAILGTDLNASATRDSMNQLPLHKMVVRETLRINAPIHTVMRAVKSNLTITSRDPKTDSDKTYTIPTSHVLVSAPGVTAQSEEYFPNPEKWDPHRWETMGDVPENASSYYLPFGAGRHRCVGENFAYLQLNTIVAFMVRNYKFYPMLGEGVPATDYTAMITRPVLPARLRWERRAKI</sequence>
<name>A0A9P8CGV4_9HELO</name>
<dbReference type="InterPro" id="IPR036396">
    <property type="entry name" value="Cyt_P450_sf"/>
</dbReference>
<dbReference type="AlphaFoldDB" id="A0A9P8CGV4"/>
<evidence type="ECO:0000256" key="2">
    <source>
        <dbReference type="ARBA" id="ARBA00010617"/>
    </source>
</evidence>
<organism evidence="9 10">
    <name type="scientific">Calycina marina</name>
    <dbReference type="NCBI Taxonomy" id="1763456"/>
    <lineage>
        <taxon>Eukaryota</taxon>
        <taxon>Fungi</taxon>
        <taxon>Dikarya</taxon>
        <taxon>Ascomycota</taxon>
        <taxon>Pezizomycotina</taxon>
        <taxon>Leotiomycetes</taxon>
        <taxon>Helotiales</taxon>
        <taxon>Pezizellaceae</taxon>
        <taxon>Calycina</taxon>
    </lineage>
</organism>
<dbReference type="Gene3D" id="1.10.630.10">
    <property type="entry name" value="Cytochrome P450"/>
    <property type="match status" value="1"/>
</dbReference>
<dbReference type="GO" id="GO:0020037">
    <property type="term" value="F:heme binding"/>
    <property type="evidence" value="ECO:0007669"/>
    <property type="project" value="InterPro"/>
</dbReference>
<keyword evidence="8" id="KW-0472">Membrane</keyword>
<keyword evidence="8" id="KW-1133">Transmembrane helix</keyword>